<name>A0A2P8IJK5_SACCR</name>
<organism evidence="2 3">
    <name type="scientific">Saccharothrix carnea</name>
    <dbReference type="NCBI Taxonomy" id="1280637"/>
    <lineage>
        <taxon>Bacteria</taxon>
        <taxon>Bacillati</taxon>
        <taxon>Actinomycetota</taxon>
        <taxon>Actinomycetes</taxon>
        <taxon>Pseudonocardiales</taxon>
        <taxon>Pseudonocardiaceae</taxon>
        <taxon>Saccharothrix</taxon>
    </lineage>
</organism>
<dbReference type="Gene3D" id="2.10.109.10">
    <property type="entry name" value="Umud Fragment, subunit A"/>
    <property type="match status" value="1"/>
</dbReference>
<feature type="domain" description="Peptidase S24/S26A/S26B/S26C" evidence="1">
    <location>
        <begin position="7"/>
        <end position="92"/>
    </location>
</feature>
<sequence length="111" mass="12076">MARPEANPLPLVRVVGPSMVPTLRTGDVVWVKYGKPPAAGDLVLVRWAARPGQLSVKRAVRRDGTGWHVEGDNPFASTDSRTLGAAEVVGVVRARLWPRPRPLRRRPAAKG</sequence>
<dbReference type="SUPFAM" id="SSF51306">
    <property type="entry name" value="LexA/Signal peptidase"/>
    <property type="match status" value="1"/>
</dbReference>
<dbReference type="CDD" id="cd06462">
    <property type="entry name" value="Peptidase_S24_S26"/>
    <property type="match status" value="1"/>
</dbReference>
<gene>
    <name evidence="2" type="ORF">B0I31_101859</name>
</gene>
<reference evidence="2 3" key="1">
    <citation type="submission" date="2018-03" db="EMBL/GenBank/DDBJ databases">
        <title>Genomic Encyclopedia of Type Strains, Phase III (KMG-III): the genomes of soil and plant-associated and newly described type strains.</title>
        <authorList>
            <person name="Whitman W."/>
        </authorList>
    </citation>
    <scope>NUCLEOTIDE SEQUENCE [LARGE SCALE GENOMIC DNA]</scope>
    <source>
        <strain evidence="2 3">CGMCC 4.7097</strain>
    </source>
</reference>
<dbReference type="InterPro" id="IPR036286">
    <property type="entry name" value="LexA/Signal_pep-like_sf"/>
</dbReference>
<dbReference type="EMBL" id="PYAX01000001">
    <property type="protein sequence ID" value="PSL58638.1"/>
    <property type="molecule type" value="Genomic_DNA"/>
</dbReference>
<evidence type="ECO:0000313" key="2">
    <source>
        <dbReference type="EMBL" id="PSL58638.1"/>
    </source>
</evidence>
<dbReference type="Pfam" id="PF00717">
    <property type="entry name" value="Peptidase_S24"/>
    <property type="match status" value="1"/>
</dbReference>
<evidence type="ECO:0000259" key="1">
    <source>
        <dbReference type="Pfam" id="PF00717"/>
    </source>
</evidence>
<dbReference type="RefSeq" id="WP_281262269.1">
    <property type="nucleotide sequence ID" value="NZ_PYAX01000001.1"/>
</dbReference>
<evidence type="ECO:0000313" key="3">
    <source>
        <dbReference type="Proteomes" id="UP000241118"/>
    </source>
</evidence>
<protein>
    <submittedName>
        <fullName evidence="2">Peptidase S24-like protein</fullName>
    </submittedName>
</protein>
<proteinExistence type="predicted"/>
<dbReference type="InterPro" id="IPR015927">
    <property type="entry name" value="Peptidase_S24_S26A/B/C"/>
</dbReference>
<keyword evidence="3" id="KW-1185">Reference proteome</keyword>
<dbReference type="Proteomes" id="UP000241118">
    <property type="component" value="Unassembled WGS sequence"/>
</dbReference>
<comment type="caution">
    <text evidence="2">The sequence shown here is derived from an EMBL/GenBank/DDBJ whole genome shotgun (WGS) entry which is preliminary data.</text>
</comment>
<accession>A0A2P8IJK5</accession>
<dbReference type="AlphaFoldDB" id="A0A2P8IJK5"/>